<dbReference type="Proteomes" id="UP000266376">
    <property type="component" value="Unassembled WGS sequence"/>
</dbReference>
<feature type="compositionally biased region" description="Basic residues" evidence="1">
    <location>
        <begin position="49"/>
        <end position="62"/>
    </location>
</feature>
<organism evidence="2 3">
    <name type="scientific">Dorea formicigenerans</name>
    <dbReference type="NCBI Taxonomy" id="39486"/>
    <lineage>
        <taxon>Bacteria</taxon>
        <taxon>Bacillati</taxon>
        <taxon>Bacillota</taxon>
        <taxon>Clostridia</taxon>
        <taxon>Lachnospirales</taxon>
        <taxon>Lachnospiraceae</taxon>
        <taxon>Dorea</taxon>
    </lineage>
</organism>
<sequence>MRKKEKEHGVADDITFDIESENIDTKPDTTHITSTNSPKSAYATDEKEKKKRGRNSVSKEKRKIQFSLTCTPAQKKQFVEAAEKEQRTLPNFICRAVEEYIKNHNL</sequence>
<feature type="compositionally biased region" description="Polar residues" evidence="1">
    <location>
        <begin position="30"/>
        <end position="39"/>
    </location>
</feature>
<reference evidence="2 3" key="1">
    <citation type="submission" date="2018-08" db="EMBL/GenBank/DDBJ databases">
        <title>A genome reference for cultivated species of the human gut microbiota.</title>
        <authorList>
            <person name="Zou Y."/>
            <person name="Xue W."/>
            <person name="Luo G."/>
        </authorList>
    </citation>
    <scope>NUCLEOTIDE SEQUENCE [LARGE SCALE GENOMIC DNA]</scope>
    <source>
        <strain evidence="2 3">AF12-11</strain>
    </source>
</reference>
<evidence type="ECO:0000256" key="1">
    <source>
        <dbReference type="SAM" id="MobiDB-lite"/>
    </source>
</evidence>
<evidence type="ECO:0000313" key="3">
    <source>
        <dbReference type="Proteomes" id="UP000266376"/>
    </source>
</evidence>
<gene>
    <name evidence="2" type="ORF">DWV67_15340</name>
</gene>
<dbReference type="EMBL" id="QSAJ01000063">
    <property type="protein sequence ID" value="RGW47722.1"/>
    <property type="molecule type" value="Genomic_DNA"/>
</dbReference>
<feature type="compositionally biased region" description="Basic and acidic residues" evidence="1">
    <location>
        <begin position="1"/>
        <end position="11"/>
    </location>
</feature>
<evidence type="ECO:0000313" key="2">
    <source>
        <dbReference type="EMBL" id="RGW47722.1"/>
    </source>
</evidence>
<name>A0A395XL69_9FIRM</name>
<comment type="caution">
    <text evidence="2">The sequence shown here is derived from an EMBL/GenBank/DDBJ whole genome shotgun (WGS) entry which is preliminary data.</text>
</comment>
<feature type="region of interest" description="Disordered" evidence="1">
    <location>
        <begin position="1"/>
        <end position="62"/>
    </location>
</feature>
<accession>A0A395XL69</accession>
<protein>
    <submittedName>
        <fullName evidence="2">Uncharacterized protein</fullName>
    </submittedName>
</protein>
<dbReference type="AlphaFoldDB" id="A0A395XL69"/>
<proteinExistence type="predicted"/>